<dbReference type="InterPro" id="IPR001750">
    <property type="entry name" value="ND/Mrp_TM"/>
</dbReference>
<dbReference type="NCBIfam" id="NF005141">
    <property type="entry name" value="PRK06590.1"/>
    <property type="match status" value="1"/>
</dbReference>
<dbReference type="AlphaFoldDB" id="A0A418SFI5"/>
<keyword evidence="4" id="KW-1133">Transmembrane helix</keyword>
<evidence type="ECO:0000256" key="2">
    <source>
        <dbReference type="ARBA" id="ARBA00004127"/>
    </source>
</evidence>
<dbReference type="Pfam" id="PF00662">
    <property type="entry name" value="Proton_antipo_N"/>
    <property type="match status" value="1"/>
</dbReference>
<name>A0A418SFI5_9RHOB</name>
<evidence type="ECO:0000259" key="7">
    <source>
        <dbReference type="Pfam" id="PF00361"/>
    </source>
</evidence>
<dbReference type="RefSeq" id="WP_119839650.1">
    <property type="nucleotide sequence ID" value="NZ_CP060436.1"/>
</dbReference>
<evidence type="ECO:0000256" key="5">
    <source>
        <dbReference type="ARBA" id="ARBA00023136"/>
    </source>
</evidence>
<dbReference type="GO" id="GO:0042773">
    <property type="term" value="P:ATP synthesis coupled electron transport"/>
    <property type="evidence" value="ECO:0007669"/>
    <property type="project" value="InterPro"/>
</dbReference>
<dbReference type="GO" id="GO:0003954">
    <property type="term" value="F:NADH dehydrogenase activity"/>
    <property type="evidence" value="ECO:0007669"/>
    <property type="project" value="TreeGrafter"/>
</dbReference>
<dbReference type="InterPro" id="IPR001516">
    <property type="entry name" value="Proton_antipo_N"/>
</dbReference>
<dbReference type="Pfam" id="PF00361">
    <property type="entry name" value="Proton_antipo_M"/>
    <property type="match status" value="1"/>
</dbReference>
<organism evidence="9 10">
    <name type="scientific">Pseudooceanicola algae</name>
    <dbReference type="NCBI Taxonomy" id="1537215"/>
    <lineage>
        <taxon>Bacteria</taxon>
        <taxon>Pseudomonadati</taxon>
        <taxon>Pseudomonadota</taxon>
        <taxon>Alphaproteobacteria</taxon>
        <taxon>Rhodobacterales</taxon>
        <taxon>Paracoccaceae</taxon>
        <taxon>Pseudooceanicola</taxon>
    </lineage>
</organism>
<comment type="subcellular location">
    <subcellularLocation>
        <location evidence="2">Endomembrane system</location>
        <topology evidence="2">Multi-pass membrane protein</topology>
    </subcellularLocation>
    <subcellularLocation>
        <location evidence="6">Membrane</location>
        <topology evidence="6">Multi-pass membrane protein</topology>
    </subcellularLocation>
</comment>
<keyword evidence="3 6" id="KW-0812">Transmembrane</keyword>
<dbReference type="PRINTS" id="PR01434">
    <property type="entry name" value="NADHDHGNASE5"/>
</dbReference>
<comment type="function">
    <text evidence="1">NDH-1 shuttles electrons from NADH, via FMN and iron-sulfur (Fe-S) centers, to quinones in the respiratory chain. The immediate electron acceptor for the enzyme in this species is believed to be ubiquinone. Couples the redox reaction to proton translocation (for every two electrons transferred, four hydrogen ions are translocated across the cytoplasmic membrane), and thus conserves the redox energy in a proton gradient.</text>
</comment>
<gene>
    <name evidence="9" type="primary">ndhB_1</name>
    <name evidence="9" type="ORF">PSAL_005000</name>
</gene>
<evidence type="ECO:0000256" key="3">
    <source>
        <dbReference type="ARBA" id="ARBA00022692"/>
    </source>
</evidence>
<dbReference type="NCBIfam" id="TIGR01974">
    <property type="entry name" value="NDH_I_L"/>
    <property type="match status" value="1"/>
</dbReference>
<evidence type="ECO:0000313" key="9">
    <source>
        <dbReference type="EMBL" id="QPM89285.1"/>
    </source>
</evidence>
<evidence type="ECO:0000256" key="6">
    <source>
        <dbReference type="RuleBase" id="RU000320"/>
    </source>
</evidence>
<dbReference type="GO" id="GO:0015990">
    <property type="term" value="P:electron transport coupled proton transport"/>
    <property type="evidence" value="ECO:0007669"/>
    <property type="project" value="TreeGrafter"/>
</dbReference>
<dbReference type="GO" id="GO:0008137">
    <property type="term" value="F:NADH dehydrogenase (ubiquinone) activity"/>
    <property type="evidence" value="ECO:0007669"/>
    <property type="project" value="InterPro"/>
</dbReference>
<feature type="domain" description="NADH:quinone oxidoreductase/Mrp antiporter transmembrane" evidence="7">
    <location>
        <begin position="135"/>
        <end position="439"/>
    </location>
</feature>
<dbReference type="KEGG" id="palw:PSAL_005000"/>
<accession>A0A418SFI5</accession>
<dbReference type="InterPro" id="IPR003945">
    <property type="entry name" value="NU5C-like"/>
</dbReference>
<sequence length="713" mass="78451">MVSIILFAPLIGAVIAGFGWRIITVKGAQYITTGLLFLACLLSWITFFNTPEQVEYIPLMRWIESGALSVDWGIRLDRLTSTMLIVVTTVSALVHLYSFGYMAHDANFKDNEEYRPRFFAYLSLFTFAMLMLVTSDNLVQMFFGWEGVGLASYLLIGFYYKKPSAGAAAMKAFVVNRVGDFGFALGIFALFFLTDSVSFDVIFAQAPVLAETSLHFLWRDWNAAELIAFLLFVGAMGKSAQLFLHTWLPDAMEGPTPVSALIHAATMVTAGVFLVCRMSPLMEYAPQATAFVTFLGATTAFFAATVGLVQTDIKRVIAYSTCSQLGYMFVAAGVGAYAPAMFHLLTHAFFKALLFLCAGSVIHGMHHEQDMRNYGGLRKKLPYTFWAMILGTLAITGVGIPFTHIGFAGYLSKDAIIESAWGGVGAGYAFWMLVIAAAFTSFYSWRLIFLTFFGAPRGDKHTHEHAHESPTVMLIPLGILSLGAVFSGMIWYNSFFGDHEKMTSFFGMPHHAEASEGGHGAAAEDHAADDHAVADHGVVVATEVQDGEAHDGEAGHMAAAGLAPQGAIFVGPDNHVLDRAHEAPTWVKLSPFFAMLSGLIVAWLFYIKATWLPARFAETNRPLYLFLLNKWYFDEIYDFIIVRPVFWLGRLFWKQGDGKIVDGSINGVALGIIPFFTRLAGRMQNGYIFTYAFAMVIGIAVFVTWMTLTGGAH</sequence>
<dbReference type="PANTHER" id="PTHR42829:SF2">
    <property type="entry name" value="NADH-UBIQUINONE OXIDOREDUCTASE CHAIN 5"/>
    <property type="match status" value="1"/>
</dbReference>
<protein>
    <submittedName>
        <fullName evidence="9">NAD(P)H-quinone oxidoreductase subunit 2</fullName>
    </submittedName>
</protein>
<dbReference type="Gene3D" id="1.20.5.2700">
    <property type="match status" value="1"/>
</dbReference>
<evidence type="ECO:0000256" key="1">
    <source>
        <dbReference type="ARBA" id="ARBA00002378"/>
    </source>
</evidence>
<evidence type="ECO:0000259" key="8">
    <source>
        <dbReference type="Pfam" id="PF00662"/>
    </source>
</evidence>
<evidence type="ECO:0000256" key="4">
    <source>
        <dbReference type="ARBA" id="ARBA00022989"/>
    </source>
</evidence>
<proteinExistence type="predicted"/>
<dbReference type="GO" id="GO:0016020">
    <property type="term" value="C:membrane"/>
    <property type="evidence" value="ECO:0007669"/>
    <property type="project" value="UniProtKB-SubCell"/>
</dbReference>
<dbReference type="Proteomes" id="UP000283786">
    <property type="component" value="Chromosome"/>
</dbReference>
<reference evidence="9 10" key="1">
    <citation type="submission" date="2020-08" db="EMBL/GenBank/DDBJ databases">
        <title>Genome sequence of Rhodobacteraceae bacterium Lw-13e.</title>
        <authorList>
            <person name="Poehlein A."/>
            <person name="Wolter L."/>
            <person name="Daniel R."/>
            <person name="Brinkhoff T."/>
        </authorList>
    </citation>
    <scope>NUCLEOTIDE SEQUENCE [LARGE SCALE GENOMIC DNA]</scope>
    <source>
        <strain evidence="9 10">Lw-13e</strain>
    </source>
</reference>
<keyword evidence="5" id="KW-0472">Membrane</keyword>
<evidence type="ECO:0000313" key="10">
    <source>
        <dbReference type="Proteomes" id="UP000283786"/>
    </source>
</evidence>
<dbReference type="PANTHER" id="PTHR42829">
    <property type="entry name" value="NADH-UBIQUINONE OXIDOREDUCTASE CHAIN 5"/>
    <property type="match status" value="1"/>
</dbReference>
<dbReference type="PRINTS" id="PR01435">
    <property type="entry name" value="NPOXDRDTASE5"/>
</dbReference>
<dbReference type="OrthoDB" id="9811798at2"/>
<feature type="domain" description="NADH-Ubiquinone oxidoreductase (complex I) chain 5 N-terminal" evidence="8">
    <location>
        <begin position="62"/>
        <end position="108"/>
    </location>
</feature>
<dbReference type="EMBL" id="CP060436">
    <property type="protein sequence ID" value="QPM89285.1"/>
    <property type="molecule type" value="Genomic_DNA"/>
</dbReference>
<keyword evidence="10" id="KW-1185">Reference proteome</keyword>
<dbReference type="GO" id="GO:0012505">
    <property type="term" value="C:endomembrane system"/>
    <property type="evidence" value="ECO:0007669"/>
    <property type="project" value="UniProtKB-SubCell"/>
</dbReference>
<dbReference type="InterPro" id="IPR018393">
    <property type="entry name" value="NADHpl_OxRdtase_5_subgr"/>
</dbReference>